<protein>
    <submittedName>
        <fullName evidence="2">Peptidase_M13_N domain-containing protein</fullName>
    </submittedName>
</protein>
<dbReference type="InterPro" id="IPR042089">
    <property type="entry name" value="Peptidase_M13_dom_2"/>
</dbReference>
<proteinExistence type="predicted"/>
<reference evidence="2" key="1">
    <citation type="submission" date="2016-11" db="UniProtKB">
        <authorList>
            <consortium name="WormBaseParasite"/>
        </authorList>
    </citation>
    <scope>IDENTIFICATION</scope>
</reference>
<dbReference type="SUPFAM" id="SSF55486">
    <property type="entry name" value="Metalloproteases ('zincins'), catalytic domain"/>
    <property type="match status" value="2"/>
</dbReference>
<name>A0A1I7SG37_BURXY</name>
<accession>A0A1I7SG37</accession>
<dbReference type="Proteomes" id="UP000095284">
    <property type="component" value="Unplaced"/>
</dbReference>
<dbReference type="Gene3D" id="1.10.1380.10">
    <property type="entry name" value="Neutral endopeptidase , domain2"/>
    <property type="match status" value="2"/>
</dbReference>
<organism evidence="1 2">
    <name type="scientific">Bursaphelenchus xylophilus</name>
    <name type="common">Pinewood nematode worm</name>
    <name type="synonym">Aphelenchoides xylophilus</name>
    <dbReference type="NCBI Taxonomy" id="6326"/>
    <lineage>
        <taxon>Eukaryota</taxon>
        <taxon>Metazoa</taxon>
        <taxon>Ecdysozoa</taxon>
        <taxon>Nematoda</taxon>
        <taxon>Chromadorea</taxon>
        <taxon>Rhabditida</taxon>
        <taxon>Tylenchina</taxon>
        <taxon>Tylenchomorpha</taxon>
        <taxon>Aphelenchoidea</taxon>
        <taxon>Aphelenchoididae</taxon>
        <taxon>Bursaphelenchus</taxon>
    </lineage>
</organism>
<evidence type="ECO:0000313" key="2">
    <source>
        <dbReference type="WBParaSite" id="BXY_1200100.1"/>
    </source>
</evidence>
<dbReference type="AlphaFoldDB" id="A0A1I7SG37"/>
<dbReference type="WBParaSite" id="BXY_1200100.1">
    <property type="protein sequence ID" value="BXY_1200100.1"/>
    <property type="gene ID" value="BXY_1200100"/>
</dbReference>
<sequence length="666" mass="77575">MENLPDTGAYGKLKLLRQKCIADKLHPDPNDYNGTKFLVRYESFQDVVGVDFPLFRDENVDEKPSPEKLAEIILWLMPFGVNIFSQASVSDIQQKPKKFVKTLEFSEISLSLDPYYYREEWEAKKKELKDDLWEKVDILTSLFDAKIDEDNVDEQIEKILEMEKRIAEEVMENTMNSIEYNEVFKLFTPDEATEKVGFINYTHFVNQYAEDASTEIQARLSSPDFKITVQKAKQTARLAKFLAGDEVDASTIYNYIYFKFVEEFSGLIDDVKIASGETKNITKPMEVEARKNCSRELFDTFELITFRMYYDLYLPDKDERMDKIDHAKEMVRKIAEAFRSFGAYGKAKLIYDKCMDDQLSPYSTYDTGFPSRYFKFKQVVGVAFPLLTNSSESLYKPLPERMAEILLFLMPEDINIFTEATVRTTHYNTSDYSFVLEFAEPYLLLDDYYHRREDGEKRNETKTELVKIIARAAELLNITIDTSVVEDGVESVLEKEIRPDKKFILLTPEQATAAIGLLNYTHFVSLYSKDASVEIKERLQHGISIVKLEQATRLAKYLRSDNVTATEVYNYIYIKFIYLYNDRLKKGENSNVTLEFAQCNCTDVIFKNFLPLTARLYYDNIQKDVEKKLKQEEYMLKMIETMREALKVSVLEPLCNKTKVVIIVPK</sequence>
<evidence type="ECO:0000313" key="1">
    <source>
        <dbReference type="Proteomes" id="UP000095284"/>
    </source>
</evidence>
<dbReference type="GO" id="GO:0006508">
    <property type="term" value="P:proteolysis"/>
    <property type="evidence" value="ECO:0007669"/>
    <property type="project" value="InterPro"/>
</dbReference>